<sequence length="264" mass="27995">MSPRAGTFCWRLLVALLYAFLLAPLAVVLVVSFDTRPYLSFPPATVSLHSYAAVLRNPAFRHAGLTSLTVGAAAASLSLVLGTAAAFALARGTFRGRAYVQWLFLSPMLVPHIVLAVGLMMTLQPLGLLDTLGGLVLAHIGITVPYTTRIVSSSLAALDRSCEEAARLHGATPWQTFARVILPGLRPGLVAAGLIAFLFSFDESVIALFIAGNDATTLPLAIYQYIQFRTDPQVAALSVLVVALTMIPVAIVERGISLRRAVGG</sequence>
<dbReference type="InterPro" id="IPR035906">
    <property type="entry name" value="MetI-like_sf"/>
</dbReference>
<evidence type="ECO:0000256" key="5">
    <source>
        <dbReference type="ARBA" id="ARBA00022692"/>
    </source>
</evidence>
<dbReference type="PROSITE" id="PS50928">
    <property type="entry name" value="ABC_TM1"/>
    <property type="match status" value="1"/>
</dbReference>
<evidence type="ECO:0000256" key="7">
    <source>
        <dbReference type="ARBA" id="ARBA00023136"/>
    </source>
</evidence>
<keyword evidence="5 8" id="KW-0812">Transmembrane</keyword>
<dbReference type="SUPFAM" id="SSF161098">
    <property type="entry name" value="MetI-like"/>
    <property type="match status" value="1"/>
</dbReference>
<protein>
    <submittedName>
        <fullName evidence="10">ABC transporter permease</fullName>
    </submittedName>
</protein>
<comment type="subcellular location">
    <subcellularLocation>
        <location evidence="1">Cell inner membrane</location>
        <topology evidence="1">Multi-pass membrane protein</topology>
    </subcellularLocation>
    <subcellularLocation>
        <location evidence="8">Cell membrane</location>
        <topology evidence="8">Multi-pass membrane protein</topology>
    </subcellularLocation>
</comment>
<evidence type="ECO:0000256" key="6">
    <source>
        <dbReference type="ARBA" id="ARBA00022989"/>
    </source>
</evidence>
<dbReference type="PANTHER" id="PTHR43357">
    <property type="entry name" value="INNER MEMBRANE ABC TRANSPORTER PERMEASE PROTEIN YDCV"/>
    <property type="match status" value="1"/>
</dbReference>
<feature type="transmembrane region" description="Helical" evidence="8">
    <location>
        <begin position="102"/>
        <end position="121"/>
    </location>
</feature>
<gene>
    <name evidence="10" type="ORF">HLH48_05590</name>
</gene>
<dbReference type="Proteomes" id="UP000589085">
    <property type="component" value="Unassembled WGS sequence"/>
</dbReference>
<keyword evidence="2 8" id="KW-0813">Transport</keyword>
<dbReference type="AlphaFoldDB" id="A0A7W4IBD7"/>
<feature type="transmembrane region" description="Helical" evidence="8">
    <location>
        <begin position="232"/>
        <end position="252"/>
    </location>
</feature>
<evidence type="ECO:0000256" key="2">
    <source>
        <dbReference type="ARBA" id="ARBA00022448"/>
    </source>
</evidence>
<evidence type="ECO:0000313" key="11">
    <source>
        <dbReference type="Proteomes" id="UP000589085"/>
    </source>
</evidence>
<keyword evidence="3" id="KW-1003">Cell membrane</keyword>
<evidence type="ECO:0000256" key="4">
    <source>
        <dbReference type="ARBA" id="ARBA00022519"/>
    </source>
</evidence>
<dbReference type="CDD" id="cd06261">
    <property type="entry name" value="TM_PBP2"/>
    <property type="match status" value="1"/>
</dbReference>
<comment type="caution">
    <text evidence="10">The sequence shown here is derived from an EMBL/GenBank/DDBJ whole genome shotgun (WGS) entry which is preliminary data.</text>
</comment>
<accession>A0A7W4IBD7</accession>
<dbReference type="GO" id="GO:0005886">
    <property type="term" value="C:plasma membrane"/>
    <property type="evidence" value="ECO:0007669"/>
    <property type="project" value="UniProtKB-SubCell"/>
</dbReference>
<comment type="similarity">
    <text evidence="8">Belongs to the binding-protein-dependent transport system permease family.</text>
</comment>
<evidence type="ECO:0000256" key="3">
    <source>
        <dbReference type="ARBA" id="ARBA00022475"/>
    </source>
</evidence>
<keyword evidence="4" id="KW-0997">Cell inner membrane</keyword>
<dbReference type="Gene3D" id="1.10.3720.10">
    <property type="entry name" value="MetI-like"/>
    <property type="match status" value="1"/>
</dbReference>
<evidence type="ECO:0000256" key="1">
    <source>
        <dbReference type="ARBA" id="ARBA00004429"/>
    </source>
</evidence>
<reference evidence="10 11" key="1">
    <citation type="submission" date="2020-04" db="EMBL/GenBank/DDBJ databases">
        <title>Description of novel Gluconacetobacter.</title>
        <authorList>
            <person name="Sombolestani A."/>
        </authorList>
    </citation>
    <scope>NUCLEOTIDE SEQUENCE [LARGE SCALE GENOMIC DNA]</scope>
    <source>
        <strain evidence="10 11">LMG 19747</strain>
    </source>
</reference>
<dbReference type="Pfam" id="PF00528">
    <property type="entry name" value="BPD_transp_1"/>
    <property type="match status" value="1"/>
</dbReference>
<organism evidence="10 11">
    <name type="scientific">Gluconacetobacter sacchari</name>
    <dbReference type="NCBI Taxonomy" id="92759"/>
    <lineage>
        <taxon>Bacteria</taxon>
        <taxon>Pseudomonadati</taxon>
        <taxon>Pseudomonadota</taxon>
        <taxon>Alphaproteobacteria</taxon>
        <taxon>Acetobacterales</taxon>
        <taxon>Acetobacteraceae</taxon>
        <taxon>Gluconacetobacter</taxon>
    </lineage>
</organism>
<dbReference type="EMBL" id="JABEQJ010000005">
    <property type="protein sequence ID" value="MBB2159649.1"/>
    <property type="molecule type" value="Genomic_DNA"/>
</dbReference>
<proteinExistence type="inferred from homology"/>
<keyword evidence="7 8" id="KW-0472">Membrane</keyword>
<name>A0A7W4IBD7_9PROT</name>
<feature type="transmembrane region" description="Helical" evidence="8">
    <location>
        <begin position="68"/>
        <end position="90"/>
    </location>
</feature>
<evidence type="ECO:0000259" key="9">
    <source>
        <dbReference type="PROSITE" id="PS50928"/>
    </source>
</evidence>
<feature type="domain" description="ABC transmembrane type-1" evidence="9">
    <location>
        <begin position="64"/>
        <end position="252"/>
    </location>
</feature>
<dbReference type="GO" id="GO:0055085">
    <property type="term" value="P:transmembrane transport"/>
    <property type="evidence" value="ECO:0007669"/>
    <property type="project" value="InterPro"/>
</dbReference>
<dbReference type="PANTHER" id="PTHR43357:SF4">
    <property type="entry name" value="INNER MEMBRANE ABC TRANSPORTER PERMEASE PROTEIN YDCV"/>
    <property type="match status" value="1"/>
</dbReference>
<evidence type="ECO:0000256" key="8">
    <source>
        <dbReference type="RuleBase" id="RU363032"/>
    </source>
</evidence>
<dbReference type="RefSeq" id="WP_182996510.1">
    <property type="nucleotide sequence ID" value="NZ_JABEQJ010000005.1"/>
</dbReference>
<keyword evidence="6 8" id="KW-1133">Transmembrane helix</keyword>
<feature type="transmembrane region" description="Helical" evidence="8">
    <location>
        <begin position="12"/>
        <end position="33"/>
    </location>
</feature>
<evidence type="ECO:0000313" key="10">
    <source>
        <dbReference type="EMBL" id="MBB2159649.1"/>
    </source>
</evidence>
<dbReference type="InterPro" id="IPR000515">
    <property type="entry name" value="MetI-like"/>
</dbReference>